<keyword evidence="3 9" id="KW-0812">Transmembrane</keyword>
<keyword evidence="12" id="KW-1185">Reference proteome</keyword>
<dbReference type="PANTHER" id="PTHR11003:SF335">
    <property type="entry name" value="POTASSIUM CHANNEL DOMAIN-CONTAINING PROTEIN"/>
    <property type="match status" value="1"/>
</dbReference>
<evidence type="ECO:0000256" key="5">
    <source>
        <dbReference type="ARBA" id="ARBA00023065"/>
    </source>
</evidence>
<feature type="compositionally biased region" description="Polar residues" evidence="8">
    <location>
        <begin position="66"/>
        <end position="77"/>
    </location>
</feature>
<dbReference type="InterPro" id="IPR013099">
    <property type="entry name" value="K_chnl_dom"/>
</dbReference>
<evidence type="ECO:0000256" key="1">
    <source>
        <dbReference type="ARBA" id="ARBA00004141"/>
    </source>
</evidence>
<dbReference type="PANTHER" id="PTHR11003">
    <property type="entry name" value="POTASSIUM CHANNEL, SUBFAMILY K"/>
    <property type="match status" value="1"/>
</dbReference>
<keyword evidence="6 9" id="KW-0472">Membrane</keyword>
<dbReference type="OrthoDB" id="6331702at2759"/>
<evidence type="ECO:0000256" key="8">
    <source>
        <dbReference type="SAM" id="MobiDB-lite"/>
    </source>
</evidence>
<dbReference type="EMBL" id="HG994587">
    <property type="protein sequence ID" value="CAF3014935.1"/>
    <property type="molecule type" value="Genomic_DNA"/>
</dbReference>
<dbReference type="Proteomes" id="UP000675881">
    <property type="component" value="Chromosome 8"/>
</dbReference>
<evidence type="ECO:0000256" key="7">
    <source>
        <dbReference type="ARBA" id="ARBA00023303"/>
    </source>
</evidence>
<gene>
    <name evidence="11" type="ORF">LSAA_13937</name>
</gene>
<keyword evidence="7" id="KW-0407">Ion channel</keyword>
<dbReference type="Pfam" id="PF07885">
    <property type="entry name" value="Ion_trans_2"/>
    <property type="match status" value="1"/>
</dbReference>
<feature type="domain" description="Potassium channel" evidence="10">
    <location>
        <begin position="202"/>
        <end position="265"/>
    </location>
</feature>
<dbReference type="SUPFAM" id="SSF81324">
    <property type="entry name" value="Voltage-gated potassium channels"/>
    <property type="match status" value="1"/>
</dbReference>
<evidence type="ECO:0000259" key="10">
    <source>
        <dbReference type="Pfam" id="PF07885"/>
    </source>
</evidence>
<feature type="transmembrane region" description="Helical" evidence="9">
    <location>
        <begin position="121"/>
        <end position="143"/>
    </location>
</feature>
<feature type="transmembrane region" description="Helical" evidence="9">
    <location>
        <begin position="215"/>
        <end position="234"/>
    </location>
</feature>
<evidence type="ECO:0000313" key="11">
    <source>
        <dbReference type="EMBL" id="CAF3014935.1"/>
    </source>
</evidence>
<dbReference type="InterPro" id="IPR003280">
    <property type="entry name" value="2pore_dom_K_chnl"/>
</dbReference>
<feature type="region of interest" description="Disordered" evidence="8">
    <location>
        <begin position="1"/>
        <end position="78"/>
    </location>
</feature>
<evidence type="ECO:0000256" key="6">
    <source>
        <dbReference type="ARBA" id="ARBA00023136"/>
    </source>
</evidence>
<dbReference type="Gene3D" id="1.10.287.70">
    <property type="match status" value="1"/>
</dbReference>
<evidence type="ECO:0000256" key="2">
    <source>
        <dbReference type="ARBA" id="ARBA00022448"/>
    </source>
</evidence>
<accession>A0A7R8HD25</accession>
<keyword evidence="5" id="KW-0406">Ion transport</keyword>
<dbReference type="GO" id="GO:0022841">
    <property type="term" value="F:potassium ion leak channel activity"/>
    <property type="evidence" value="ECO:0007669"/>
    <property type="project" value="TreeGrafter"/>
</dbReference>
<protein>
    <submittedName>
        <fullName evidence="11">KCNK18</fullName>
    </submittedName>
</protein>
<keyword evidence="2" id="KW-0813">Transport</keyword>
<organism evidence="11 12">
    <name type="scientific">Lepeophtheirus salmonis</name>
    <name type="common">Salmon louse</name>
    <name type="synonym">Caligus salmonis</name>
    <dbReference type="NCBI Taxonomy" id="72036"/>
    <lineage>
        <taxon>Eukaryota</taxon>
        <taxon>Metazoa</taxon>
        <taxon>Ecdysozoa</taxon>
        <taxon>Arthropoda</taxon>
        <taxon>Crustacea</taxon>
        <taxon>Multicrustacea</taxon>
        <taxon>Hexanauplia</taxon>
        <taxon>Copepoda</taxon>
        <taxon>Siphonostomatoida</taxon>
        <taxon>Caligidae</taxon>
        <taxon>Lepeophtheirus</taxon>
    </lineage>
</organism>
<sequence length="282" mass="31963">MAAGRVQFQDPRSAPIIEEEEEKAEKYIEQETKNDPINDENTTYENTDEVDKNTCGINTEKRNENKTPNLASGTSSLAEKDAKSKITSKNQIEIDMFFEMVGEVKFGSPQNPKNTSNAKVILVRCLVLCFINITLVLFGGLLFQCIEGSYELAYKCGVKRVHRDFIDNLWNETTSLDEIDWKSSARNKLMNFENELHEAVEAGVYSYSGQKSWTLANSILYTFSVISTMGFGPLSCSTRLCRIFTCVFVIIGTPLFYLFITELATLSILLYNLYVSNINKYE</sequence>
<reference evidence="11" key="1">
    <citation type="submission" date="2021-02" db="EMBL/GenBank/DDBJ databases">
        <authorList>
            <person name="Bekaert M."/>
        </authorList>
    </citation>
    <scope>NUCLEOTIDE SEQUENCE</scope>
    <source>
        <strain evidence="11">IoA-00</strain>
    </source>
</reference>
<feature type="compositionally biased region" description="Basic and acidic residues" evidence="8">
    <location>
        <begin position="23"/>
        <end position="36"/>
    </location>
</feature>
<keyword evidence="4 9" id="KW-1133">Transmembrane helix</keyword>
<dbReference type="GO" id="GO:0030322">
    <property type="term" value="P:stabilization of membrane potential"/>
    <property type="evidence" value="ECO:0007669"/>
    <property type="project" value="TreeGrafter"/>
</dbReference>
<evidence type="ECO:0000256" key="9">
    <source>
        <dbReference type="SAM" id="Phobius"/>
    </source>
</evidence>
<dbReference type="GO" id="GO:0015271">
    <property type="term" value="F:outward rectifier potassium channel activity"/>
    <property type="evidence" value="ECO:0007669"/>
    <property type="project" value="TreeGrafter"/>
</dbReference>
<dbReference type="AlphaFoldDB" id="A0A7R8HD25"/>
<evidence type="ECO:0000313" key="12">
    <source>
        <dbReference type="Proteomes" id="UP000675881"/>
    </source>
</evidence>
<name>A0A7R8HD25_LEPSM</name>
<evidence type="ECO:0000256" key="3">
    <source>
        <dbReference type="ARBA" id="ARBA00022692"/>
    </source>
</evidence>
<feature type="transmembrane region" description="Helical" evidence="9">
    <location>
        <begin position="246"/>
        <end position="274"/>
    </location>
</feature>
<comment type="subcellular location">
    <subcellularLocation>
        <location evidence="1">Membrane</location>
        <topology evidence="1">Multi-pass membrane protein</topology>
    </subcellularLocation>
</comment>
<evidence type="ECO:0000256" key="4">
    <source>
        <dbReference type="ARBA" id="ARBA00022989"/>
    </source>
</evidence>
<proteinExistence type="predicted"/>
<dbReference type="GO" id="GO:0005886">
    <property type="term" value="C:plasma membrane"/>
    <property type="evidence" value="ECO:0007669"/>
    <property type="project" value="TreeGrafter"/>
</dbReference>